<evidence type="ECO:0000259" key="15">
    <source>
        <dbReference type="Pfam" id="PF16209"/>
    </source>
</evidence>
<dbReference type="SUPFAM" id="SSF56784">
    <property type="entry name" value="HAD-like"/>
    <property type="match status" value="1"/>
</dbReference>
<dbReference type="NCBIfam" id="TIGR01652">
    <property type="entry name" value="ATPase-Plipid"/>
    <property type="match status" value="1"/>
</dbReference>
<keyword evidence="11 13" id="KW-0472">Membrane</keyword>
<dbReference type="RefSeq" id="XP_065676053.1">
    <property type="nucleotide sequence ID" value="XM_065819981.1"/>
</dbReference>
<keyword evidence="9 13" id="KW-1278">Translocase</keyword>
<evidence type="ECO:0000256" key="5">
    <source>
        <dbReference type="ARBA" id="ARBA00022723"/>
    </source>
</evidence>
<keyword evidence="6 13" id="KW-0547">Nucleotide-binding</keyword>
<dbReference type="SUPFAM" id="SSF81653">
    <property type="entry name" value="Calcium ATPase, transduction domain A"/>
    <property type="match status" value="1"/>
</dbReference>
<evidence type="ECO:0000256" key="3">
    <source>
        <dbReference type="ARBA" id="ARBA00008109"/>
    </source>
</evidence>
<dbReference type="Gene3D" id="3.40.1110.10">
    <property type="entry name" value="Calcium-transporting ATPase, cytoplasmic domain N"/>
    <property type="match status" value="1"/>
</dbReference>
<dbReference type="Pfam" id="PF00122">
    <property type="entry name" value="E1-E2_ATPase"/>
    <property type="match status" value="1"/>
</dbReference>
<dbReference type="InterPro" id="IPR023299">
    <property type="entry name" value="ATPase_P-typ_cyto_dom_N"/>
</dbReference>
<feature type="domain" description="P-type ATPase A" evidence="14">
    <location>
        <begin position="207"/>
        <end position="348"/>
    </location>
</feature>
<comment type="similarity">
    <text evidence="3 13">Belongs to the cation transport ATPase (P-type) (TC 3.A.3) family. Type IV subfamily.</text>
</comment>
<proteinExistence type="inferred from homology"/>
<keyword evidence="10 13" id="KW-1133">Transmembrane helix</keyword>
<evidence type="ECO:0000256" key="9">
    <source>
        <dbReference type="ARBA" id="ARBA00022967"/>
    </source>
</evidence>
<organism evidence="17 18">
    <name type="scientific">Hydra vulgaris</name>
    <name type="common">Hydra</name>
    <name type="synonym">Hydra attenuata</name>
    <dbReference type="NCBI Taxonomy" id="6087"/>
    <lineage>
        <taxon>Eukaryota</taxon>
        <taxon>Metazoa</taxon>
        <taxon>Cnidaria</taxon>
        <taxon>Hydrozoa</taxon>
        <taxon>Hydroidolina</taxon>
        <taxon>Anthoathecata</taxon>
        <taxon>Aplanulata</taxon>
        <taxon>Hydridae</taxon>
        <taxon>Hydra</taxon>
    </lineage>
</organism>
<dbReference type="PANTHER" id="PTHR24092:SF5">
    <property type="entry name" value="PHOSPHOLIPID-TRANSPORTING ATPASE"/>
    <property type="match status" value="1"/>
</dbReference>
<dbReference type="Pfam" id="PF16209">
    <property type="entry name" value="PhoLip_ATPase_N"/>
    <property type="match status" value="1"/>
</dbReference>
<evidence type="ECO:0000256" key="7">
    <source>
        <dbReference type="ARBA" id="ARBA00022840"/>
    </source>
</evidence>
<dbReference type="PANTHER" id="PTHR24092">
    <property type="entry name" value="PROBABLE PHOSPHOLIPID-TRANSPORTING ATPASE"/>
    <property type="match status" value="1"/>
</dbReference>
<dbReference type="InterPro" id="IPR023214">
    <property type="entry name" value="HAD_sf"/>
</dbReference>
<dbReference type="Gene3D" id="2.70.150.10">
    <property type="entry name" value="Calcium-transporting ATPase, cytoplasmic transduction domain A"/>
    <property type="match status" value="1"/>
</dbReference>
<dbReference type="InterPro" id="IPR006539">
    <property type="entry name" value="P-type_ATPase_IV"/>
</dbReference>
<evidence type="ECO:0000313" key="18">
    <source>
        <dbReference type="RefSeq" id="XP_065676053.1"/>
    </source>
</evidence>
<dbReference type="InterPro" id="IPR036412">
    <property type="entry name" value="HAD-like_sf"/>
</dbReference>
<evidence type="ECO:0000256" key="12">
    <source>
        <dbReference type="ARBA" id="ARBA00034036"/>
    </source>
</evidence>
<dbReference type="SUPFAM" id="SSF81665">
    <property type="entry name" value="Calcium ATPase, transmembrane domain M"/>
    <property type="match status" value="1"/>
</dbReference>
<comment type="subcellular location">
    <subcellularLocation>
        <location evidence="2">Endomembrane system</location>
    </subcellularLocation>
    <subcellularLocation>
        <location evidence="1 13">Membrane</location>
        <topology evidence="1 13">Multi-pass membrane protein</topology>
    </subcellularLocation>
</comment>
<dbReference type="Pfam" id="PF16212">
    <property type="entry name" value="PhoLip_ATPase_C"/>
    <property type="match status" value="1"/>
</dbReference>
<dbReference type="InterPro" id="IPR032630">
    <property type="entry name" value="P_typ_ATPase_c"/>
</dbReference>
<feature type="domain" description="P-type ATPase N-terminal" evidence="15">
    <location>
        <begin position="121"/>
        <end position="170"/>
    </location>
</feature>
<dbReference type="PROSITE" id="PS00154">
    <property type="entry name" value="ATPASE_E1_E2"/>
    <property type="match status" value="1"/>
</dbReference>
<feature type="domain" description="P-type ATPase C-terminal" evidence="16">
    <location>
        <begin position="872"/>
        <end position="1099"/>
    </location>
</feature>
<dbReference type="InterPro" id="IPR018303">
    <property type="entry name" value="ATPase_P-typ_P_site"/>
</dbReference>
<evidence type="ECO:0000256" key="13">
    <source>
        <dbReference type="RuleBase" id="RU362033"/>
    </source>
</evidence>
<dbReference type="InterPro" id="IPR032631">
    <property type="entry name" value="P-type_ATPase_N"/>
</dbReference>
<feature type="transmembrane region" description="Helical" evidence="13">
    <location>
        <begin position="170"/>
        <end position="189"/>
    </location>
</feature>
<dbReference type="InterPro" id="IPR044492">
    <property type="entry name" value="P_typ_ATPase_HD_dom"/>
</dbReference>
<evidence type="ECO:0000256" key="10">
    <source>
        <dbReference type="ARBA" id="ARBA00022989"/>
    </source>
</evidence>
<evidence type="ECO:0000256" key="1">
    <source>
        <dbReference type="ARBA" id="ARBA00004141"/>
    </source>
</evidence>
<evidence type="ECO:0000256" key="6">
    <source>
        <dbReference type="ARBA" id="ARBA00022741"/>
    </source>
</evidence>
<dbReference type="SFLD" id="SFLDG00002">
    <property type="entry name" value="C1.7:_P-type_atpase_like"/>
    <property type="match status" value="1"/>
</dbReference>
<evidence type="ECO:0000256" key="4">
    <source>
        <dbReference type="ARBA" id="ARBA00022692"/>
    </source>
</evidence>
<dbReference type="InterPro" id="IPR059000">
    <property type="entry name" value="ATPase_P-type_domA"/>
</dbReference>
<comment type="catalytic activity">
    <reaction evidence="12 13">
        <text>ATP + H2O + phospholipidSide 1 = ADP + phosphate + phospholipidSide 2.</text>
        <dbReference type="EC" id="7.6.2.1"/>
    </reaction>
</comment>
<gene>
    <name evidence="18" type="primary">LOC136072032</name>
</gene>
<keyword evidence="5" id="KW-0479">Metal-binding</keyword>
<feature type="transmembrane region" description="Helical" evidence="13">
    <location>
        <begin position="979"/>
        <end position="1004"/>
    </location>
</feature>
<dbReference type="PRINTS" id="PR00119">
    <property type="entry name" value="CATATPASE"/>
</dbReference>
<evidence type="ECO:0000259" key="16">
    <source>
        <dbReference type="Pfam" id="PF16212"/>
    </source>
</evidence>
<dbReference type="SFLD" id="SFLDF00027">
    <property type="entry name" value="p-type_atpase"/>
    <property type="match status" value="1"/>
</dbReference>
<feature type="transmembrane region" description="Helical" evidence="13">
    <location>
        <begin position="1038"/>
        <end position="1059"/>
    </location>
</feature>
<feature type="transmembrane region" description="Helical" evidence="13">
    <location>
        <begin position="373"/>
        <end position="392"/>
    </location>
</feature>
<evidence type="ECO:0000256" key="11">
    <source>
        <dbReference type="ARBA" id="ARBA00023136"/>
    </source>
</evidence>
<evidence type="ECO:0000256" key="2">
    <source>
        <dbReference type="ARBA" id="ARBA00004308"/>
    </source>
</evidence>
<feature type="transmembrane region" description="Helical" evidence="13">
    <location>
        <begin position="1010"/>
        <end position="1031"/>
    </location>
</feature>
<feature type="transmembrane region" description="Helical" evidence="13">
    <location>
        <begin position="398"/>
        <end position="418"/>
    </location>
</feature>
<dbReference type="CDD" id="cd07541">
    <property type="entry name" value="P-type_ATPase_APLT_Neo1-like"/>
    <property type="match status" value="1"/>
</dbReference>
<dbReference type="Pfam" id="PF13246">
    <property type="entry name" value="Cation_ATPase"/>
    <property type="match status" value="1"/>
</dbReference>
<dbReference type="EC" id="7.6.2.1" evidence="13"/>
<feature type="transmembrane region" description="Helical" evidence="13">
    <location>
        <begin position="132"/>
        <end position="158"/>
    </location>
</feature>
<feature type="transmembrane region" description="Helical" evidence="13">
    <location>
        <begin position="1071"/>
        <end position="1090"/>
    </location>
</feature>
<sequence length="1106" mass="125634">MSNSKSRNKKKKSLVYSLVDSLDDDMAVGDSIPLMTRQEYSNFDQDDYLSEGGRKQGYGMYSNDKSDRRTESFCNRCCWCITKACTNFSNLCCGALNRVFLGRKEFEAKRLLVGENTGRSPPNIIRNQKYSFFSFVPLVLFHQFKIFLNLYFLCVAITQFIPSLRVGPLYAYWAPLGFVLCVTLLKEGYDDIKRYLRDKEANSQQFKKITRTGVKLIASSNIQVGDLILIEKNQRVPADMVFLRTTDKTGTCFVRTDQLDGETDWKLRIAVPSCQHLSSDQDLFTLNASLYVDKPEKDIHNFVGTFSKISCGKEESESLSVENTLWANTVVASGTACGVVIYTGYETRSVMNTSVPKSKFGLLDRELNNMTKVLFLMMVCLSLAIIIMKGFKGPWWKFFIRFIILFSYIIPISLRINLDMAKLCYSWLISKDKNIPGTVVRSSTIPEELGRVSYLLTDKTGTLTQNEMVFKKLHLGTVSFGQDSMEEVRTYLTSLYSRSADTIAAKKTIRRTVVTRVYEAVKALALCHNVTPVVDEKIQTSQTEVNDIRSDDIVYQASSPDEVALVSWTESVGLTLVNRDLTMMTLRSPLGDLLSYKVLQMFPFTSETKRMGIIIKDEQSNEIVFYMKGADVVMQSYVNYNDWLEEECGNMAREGLRTLVVAKKAITDEQYADFEYRYNQAKLAMEERSAKMLKVEESLIYDMELLCLTGVEDKLQKDVKPTLELLRNAGIKVWMLTGDKMETAICIAQSARLVSKTQSIYQFKSVTSRAEVHQELNSFRRKNDHALVMKGESLEMVINHYEHEFMELAIQCPSVVVCRCTPTQKADIVRLISTHTGKRTCAVGDGGNDVSMIQMADAGVGIVGKEGKQASLAADFSITQFSHLGRLLMWHGRNSYKRSAALGQFVIHRGLIISVIQAVFSCTFFFISVPLYHGMLQVGYSTVYTTAPVFSLVLDVDVRDDISLRYPELYKDLVKGRILSYKTFFIWLLVSIYQGGIIMFGALLLFEDDFIHIVAISFSSLILTELLMVALTIRTWHWLMVFAELLSLAIYVISVIVLRREFDQNFIMTGAFYWKVTVITLVSCLPLYILKFLRRKFAPPSYSKLS</sequence>
<dbReference type="GeneID" id="136072032"/>
<dbReference type="InterPro" id="IPR001757">
    <property type="entry name" value="P_typ_ATPase"/>
</dbReference>
<feature type="transmembrane region" description="Helical" evidence="13">
    <location>
        <begin position="911"/>
        <end position="932"/>
    </location>
</feature>
<name>A0ABM4DNA3_HYDVU</name>
<evidence type="ECO:0000256" key="8">
    <source>
        <dbReference type="ARBA" id="ARBA00022842"/>
    </source>
</evidence>
<keyword evidence="7 13" id="KW-0067">ATP-binding</keyword>
<dbReference type="Proteomes" id="UP001652625">
    <property type="component" value="Chromosome 15"/>
</dbReference>
<reference evidence="18" key="1">
    <citation type="submission" date="2025-08" db="UniProtKB">
        <authorList>
            <consortium name="RefSeq"/>
        </authorList>
    </citation>
    <scope>IDENTIFICATION</scope>
</reference>
<accession>A0ABM4DNA3</accession>
<dbReference type="InterPro" id="IPR023298">
    <property type="entry name" value="ATPase_P-typ_TM_dom_sf"/>
</dbReference>
<dbReference type="SUPFAM" id="SSF81660">
    <property type="entry name" value="Metal cation-transporting ATPase, ATP-binding domain N"/>
    <property type="match status" value="1"/>
</dbReference>
<dbReference type="NCBIfam" id="TIGR01494">
    <property type="entry name" value="ATPase_P-type"/>
    <property type="match status" value="4"/>
</dbReference>
<keyword evidence="8 13" id="KW-0460">Magnesium</keyword>
<evidence type="ECO:0000313" key="17">
    <source>
        <dbReference type="Proteomes" id="UP001652625"/>
    </source>
</evidence>
<dbReference type="InterPro" id="IPR008250">
    <property type="entry name" value="ATPase_P-typ_transduc_dom_A_sf"/>
</dbReference>
<protein>
    <recommendedName>
        <fullName evidence="13">Phospholipid-transporting ATPase</fullName>
        <ecNumber evidence="13">7.6.2.1</ecNumber>
    </recommendedName>
</protein>
<evidence type="ECO:0000259" key="14">
    <source>
        <dbReference type="Pfam" id="PF00122"/>
    </source>
</evidence>
<dbReference type="Gene3D" id="3.40.50.1000">
    <property type="entry name" value="HAD superfamily/HAD-like"/>
    <property type="match status" value="1"/>
</dbReference>
<keyword evidence="4 13" id="KW-0812">Transmembrane</keyword>
<keyword evidence="17" id="KW-1185">Reference proteome</keyword>
<dbReference type="SFLD" id="SFLDS00003">
    <property type="entry name" value="Haloacid_Dehalogenase"/>
    <property type="match status" value="1"/>
</dbReference>